<evidence type="ECO:0000313" key="2">
    <source>
        <dbReference type="EMBL" id="PQJ12236.1"/>
    </source>
</evidence>
<sequence length="304" mass="34462">MKRIILSMLLAICIYMPAKACDVCGCSASNQFLGVLPGYDYNFIGLQYMSTYLSSAHPSAYENRPYEHSREYYNTFQVWGRYNMGKHYQLFAFVPYQYNIHRQDSADALHSGIGDISVLVNRILINKEHKKLQHQLLAGGGIKLPTGSHTSLSQLDKQGLPNMQPGTGSVDFMVNTNYTLRRKSAGINADAAYTFTTTSKDSYRYGNRLNAGAMAFYSFAVKKFAIMPVLGARYEYTLHDYDNYNRKWLNEQSGGYMLYATAGIQAYYKRLGARINYQLPLAQHYSSGYVTANYKVESGIFLLF</sequence>
<gene>
    <name evidence="2" type="ORF">CJD36_000305</name>
</gene>
<accession>A0A2S7T0E7</accession>
<dbReference type="RefSeq" id="WP_105037120.1">
    <property type="nucleotide sequence ID" value="NZ_PPSL01000001.1"/>
</dbReference>
<dbReference type="OrthoDB" id="1405967at2"/>
<evidence type="ECO:0000256" key="1">
    <source>
        <dbReference type="SAM" id="SignalP"/>
    </source>
</evidence>
<dbReference type="EMBL" id="PPSL01000001">
    <property type="protein sequence ID" value="PQJ12236.1"/>
    <property type="molecule type" value="Genomic_DNA"/>
</dbReference>
<feature type="signal peptide" evidence="1">
    <location>
        <begin position="1"/>
        <end position="20"/>
    </location>
</feature>
<proteinExistence type="predicted"/>
<feature type="chain" id="PRO_5015627465" description="Transporter" evidence="1">
    <location>
        <begin position="21"/>
        <end position="304"/>
    </location>
</feature>
<reference evidence="2 3" key="1">
    <citation type="submission" date="2018-01" db="EMBL/GenBank/DDBJ databases">
        <title>A novel member of the phylum Bacteroidetes isolated from glacier ice.</title>
        <authorList>
            <person name="Liu Q."/>
            <person name="Xin Y.-H."/>
        </authorList>
    </citation>
    <scope>NUCLEOTIDE SEQUENCE [LARGE SCALE GENOMIC DNA]</scope>
    <source>
        <strain evidence="2 3">RB1R16</strain>
    </source>
</reference>
<comment type="caution">
    <text evidence="2">The sequence shown here is derived from an EMBL/GenBank/DDBJ whole genome shotgun (WGS) entry which is preliminary data.</text>
</comment>
<keyword evidence="3" id="KW-1185">Reference proteome</keyword>
<dbReference type="Proteomes" id="UP000239872">
    <property type="component" value="Unassembled WGS sequence"/>
</dbReference>
<keyword evidence="1" id="KW-0732">Signal</keyword>
<evidence type="ECO:0008006" key="4">
    <source>
        <dbReference type="Google" id="ProtNLM"/>
    </source>
</evidence>
<evidence type="ECO:0000313" key="3">
    <source>
        <dbReference type="Proteomes" id="UP000239872"/>
    </source>
</evidence>
<protein>
    <recommendedName>
        <fullName evidence="4">Transporter</fullName>
    </recommendedName>
</protein>
<name>A0A2S7T0E7_9BACT</name>
<organism evidence="2 3">
    <name type="scientific">Flavipsychrobacter stenotrophus</name>
    <dbReference type="NCBI Taxonomy" id="2077091"/>
    <lineage>
        <taxon>Bacteria</taxon>
        <taxon>Pseudomonadati</taxon>
        <taxon>Bacteroidota</taxon>
        <taxon>Chitinophagia</taxon>
        <taxon>Chitinophagales</taxon>
        <taxon>Chitinophagaceae</taxon>
        <taxon>Flavipsychrobacter</taxon>
    </lineage>
</organism>
<dbReference type="AlphaFoldDB" id="A0A2S7T0E7"/>